<evidence type="ECO:0000313" key="3">
    <source>
        <dbReference type="Proteomes" id="UP000245959"/>
    </source>
</evidence>
<dbReference type="InterPro" id="IPR045584">
    <property type="entry name" value="Pilin-like"/>
</dbReference>
<dbReference type="AlphaFoldDB" id="A0A2U1AW06"/>
<dbReference type="Gene3D" id="3.30.700.10">
    <property type="entry name" value="Glycoprotein, Type 4 Pilin"/>
    <property type="match status" value="1"/>
</dbReference>
<evidence type="ECO:0000256" key="1">
    <source>
        <dbReference type="SAM" id="Phobius"/>
    </source>
</evidence>
<dbReference type="PANTHER" id="PTHR30093:SF2">
    <property type="entry name" value="TYPE II SECRETION SYSTEM PROTEIN H"/>
    <property type="match status" value="1"/>
</dbReference>
<dbReference type="GeneID" id="79513939"/>
<gene>
    <name evidence="2" type="ORF">C8D82_11624</name>
</gene>
<dbReference type="RefSeq" id="WP_116884278.1">
    <property type="nucleotide sequence ID" value="NZ_CABMMC010000084.1"/>
</dbReference>
<dbReference type="InterPro" id="IPR012902">
    <property type="entry name" value="N_methyl_site"/>
</dbReference>
<organism evidence="2 3">
    <name type="scientific">Victivallis vadensis</name>
    <dbReference type="NCBI Taxonomy" id="172901"/>
    <lineage>
        <taxon>Bacteria</taxon>
        <taxon>Pseudomonadati</taxon>
        <taxon>Lentisphaerota</taxon>
        <taxon>Lentisphaeria</taxon>
        <taxon>Victivallales</taxon>
        <taxon>Victivallaceae</taxon>
        <taxon>Victivallis</taxon>
    </lineage>
</organism>
<keyword evidence="3" id="KW-1185">Reference proteome</keyword>
<feature type="transmembrane region" description="Helical" evidence="1">
    <location>
        <begin position="6"/>
        <end position="28"/>
    </location>
</feature>
<dbReference type="EMBL" id="QEKH01000016">
    <property type="protein sequence ID" value="PVY40573.1"/>
    <property type="molecule type" value="Genomic_DNA"/>
</dbReference>
<proteinExistence type="predicted"/>
<protein>
    <submittedName>
        <fullName evidence="2">Prepilin-type N-terminal cleavage/methylation domain-containing protein</fullName>
    </submittedName>
</protein>
<reference evidence="2 3" key="1">
    <citation type="submission" date="2018-04" db="EMBL/GenBank/DDBJ databases">
        <title>Genomic Encyclopedia of Type Strains, Phase IV (KMG-IV): sequencing the most valuable type-strain genomes for metagenomic binning, comparative biology and taxonomic classification.</title>
        <authorList>
            <person name="Goeker M."/>
        </authorList>
    </citation>
    <scope>NUCLEOTIDE SEQUENCE [LARGE SCALE GENOMIC DNA]</scope>
    <source>
        <strain evidence="2 3">DSM 14823</strain>
    </source>
</reference>
<accession>A0A2U1AW06</accession>
<comment type="caution">
    <text evidence="2">The sequence shown here is derived from an EMBL/GenBank/DDBJ whole genome shotgun (WGS) entry which is preliminary data.</text>
</comment>
<sequence length="227" mass="25126">MKSHFTLIELLIVIAIIAILAAMLLPALNKAREKAFATQCFSNLKQIGNGHMLYMGTYGDYLTPAHIPHYGSWAHILAGPMGMGGSRVFTCPAVDRAIYPVFDLKDTLTITDNPFKEPLKLGFKQNFRSSYHSGYPTSTAYTKVTQWRRPSVSVLNCDNGNGNNNNVVVNDYDISTCSGGGAGVEKAASFRQHSNLIHLLLLDGHTAPANDGELFNSKYWWRTDRVR</sequence>
<dbReference type="NCBIfam" id="TIGR02532">
    <property type="entry name" value="IV_pilin_GFxxxE"/>
    <property type="match status" value="1"/>
</dbReference>
<dbReference type="OrthoDB" id="10020046at2"/>
<keyword evidence="1" id="KW-1133">Transmembrane helix</keyword>
<keyword evidence="1" id="KW-0472">Membrane</keyword>
<dbReference type="SUPFAM" id="SSF54523">
    <property type="entry name" value="Pili subunits"/>
    <property type="match status" value="1"/>
</dbReference>
<dbReference type="PANTHER" id="PTHR30093">
    <property type="entry name" value="GENERAL SECRETION PATHWAY PROTEIN G"/>
    <property type="match status" value="1"/>
</dbReference>
<keyword evidence="1" id="KW-0812">Transmembrane</keyword>
<name>A0A2U1AW06_9BACT</name>
<evidence type="ECO:0000313" key="2">
    <source>
        <dbReference type="EMBL" id="PVY40573.1"/>
    </source>
</evidence>
<dbReference type="Proteomes" id="UP000245959">
    <property type="component" value="Unassembled WGS sequence"/>
</dbReference>